<evidence type="ECO:0000256" key="7">
    <source>
        <dbReference type="ARBA" id="ARBA00023033"/>
    </source>
</evidence>
<dbReference type="Gene3D" id="1.10.630.10">
    <property type="entry name" value="Cytochrome P450"/>
    <property type="match status" value="1"/>
</dbReference>
<dbReference type="CDD" id="cd11072">
    <property type="entry name" value="CYP71-like"/>
    <property type="match status" value="1"/>
</dbReference>
<comment type="caution">
    <text evidence="12">The sequence shown here is derived from an EMBL/GenBank/DDBJ whole genome shotgun (WGS) entry which is preliminary data.</text>
</comment>
<dbReference type="InterPro" id="IPR036396">
    <property type="entry name" value="Cyt_P450_sf"/>
</dbReference>
<keyword evidence="4 9" id="KW-0479">Metal-binding</keyword>
<keyword evidence="11" id="KW-0472">Membrane</keyword>
<evidence type="ECO:0000256" key="8">
    <source>
        <dbReference type="ARBA" id="ARBA00055645"/>
    </source>
</evidence>
<dbReference type="SUPFAM" id="SSF48264">
    <property type="entry name" value="Cytochrome P450"/>
    <property type="match status" value="1"/>
</dbReference>
<evidence type="ECO:0008006" key="14">
    <source>
        <dbReference type="Google" id="ProtNLM"/>
    </source>
</evidence>
<keyword evidence="3 9" id="KW-0349">Heme</keyword>
<keyword evidence="13" id="KW-1185">Reference proteome</keyword>
<evidence type="ECO:0000256" key="1">
    <source>
        <dbReference type="ARBA" id="ARBA00001971"/>
    </source>
</evidence>
<dbReference type="GO" id="GO:0004497">
    <property type="term" value="F:monooxygenase activity"/>
    <property type="evidence" value="ECO:0007669"/>
    <property type="project" value="UniProtKB-KW"/>
</dbReference>
<name>A0A9P0YRY7_CUSEU</name>
<comment type="cofactor">
    <cofactor evidence="1 9">
        <name>heme</name>
        <dbReference type="ChEBI" id="CHEBI:30413"/>
    </cofactor>
</comment>
<gene>
    <name evidence="12" type="ORF">CEURO_LOCUS4655</name>
</gene>
<feature type="transmembrane region" description="Helical" evidence="11">
    <location>
        <begin position="20"/>
        <end position="39"/>
    </location>
</feature>
<reference evidence="12" key="1">
    <citation type="submission" date="2022-07" db="EMBL/GenBank/DDBJ databases">
        <authorList>
            <person name="Macas J."/>
            <person name="Novak P."/>
            <person name="Neumann P."/>
        </authorList>
    </citation>
    <scope>NUCLEOTIDE SEQUENCE</scope>
</reference>
<keyword evidence="6 9" id="KW-0408">Iron</keyword>
<sequence length="529" mass="59143">MGELKLLNASLEDNYTNKMILHIIILSSSSLALIFLLLIRKQSSENPKPPLPPSPKRLPIIGHLHHLIISKSPPHRSLHRLSDQYGGGGGLMFLQLGSVPALVVSSADAVREIFRDHDVVFSGRPAPYAARKMTYNYADVTFSTYGEYWREVRKVLVVQLLSAKRVQGFVAVREAEVGRMIDRIAFSCSESAAAAVDLSESAIWLSNNVICRVALGKKRDGGGEMKFHGALLETQQLLGEPNLADFFPGLSWVNKVNGFDARVEKNFKELDGFLNEVLEEHCDNWMNDEDDADIVQSLLRIQKDQNFQTSISFTTKNIKAVLVDVFIAGSDTSASTIVWTMTELIKNPNTMRKAQSEVRNLMKGNQKVSESDLPNLKYLKMVVKESLRLHPPAPLLVPRETTEKCTLGGYDIPAKTRVFINAMSIGTDPMAWENPMEFWPERFFESDVDYRGMHSEFIPFGAGRRGCPGTNFSVPLVELTLANLLYRFDWKLPEGMAVEEIDMEETFGITVHKKAPLSLLALIISTPTS</sequence>
<dbReference type="PROSITE" id="PS00086">
    <property type="entry name" value="CYTOCHROME_P450"/>
    <property type="match status" value="1"/>
</dbReference>
<proteinExistence type="inferred from homology"/>
<dbReference type="EMBL" id="CAMAPE010000008">
    <property type="protein sequence ID" value="CAH9073131.1"/>
    <property type="molecule type" value="Genomic_DNA"/>
</dbReference>
<comment type="function">
    <text evidence="8">May have a role in maturation, such as during flavor formation or other metabolite production specific to aging tissues.</text>
</comment>
<keyword evidence="7 10" id="KW-0503">Monooxygenase</keyword>
<dbReference type="InterPro" id="IPR002401">
    <property type="entry name" value="Cyt_P450_E_grp-I"/>
</dbReference>
<dbReference type="GO" id="GO:0005506">
    <property type="term" value="F:iron ion binding"/>
    <property type="evidence" value="ECO:0007669"/>
    <property type="project" value="InterPro"/>
</dbReference>
<dbReference type="InterPro" id="IPR017972">
    <property type="entry name" value="Cyt_P450_CS"/>
</dbReference>
<dbReference type="PANTHER" id="PTHR47955:SF19">
    <property type="entry name" value="CYTOCHROME P450 71A9-LIKE ISOFORM X1"/>
    <property type="match status" value="1"/>
</dbReference>
<organism evidence="12 13">
    <name type="scientific">Cuscuta europaea</name>
    <name type="common">European dodder</name>
    <dbReference type="NCBI Taxonomy" id="41803"/>
    <lineage>
        <taxon>Eukaryota</taxon>
        <taxon>Viridiplantae</taxon>
        <taxon>Streptophyta</taxon>
        <taxon>Embryophyta</taxon>
        <taxon>Tracheophyta</taxon>
        <taxon>Spermatophyta</taxon>
        <taxon>Magnoliopsida</taxon>
        <taxon>eudicotyledons</taxon>
        <taxon>Gunneridae</taxon>
        <taxon>Pentapetalae</taxon>
        <taxon>asterids</taxon>
        <taxon>lamiids</taxon>
        <taxon>Solanales</taxon>
        <taxon>Convolvulaceae</taxon>
        <taxon>Cuscuteae</taxon>
        <taxon>Cuscuta</taxon>
        <taxon>Cuscuta subgen. Cuscuta</taxon>
    </lineage>
</organism>
<evidence type="ECO:0000256" key="9">
    <source>
        <dbReference type="PIRSR" id="PIRSR602401-1"/>
    </source>
</evidence>
<keyword evidence="11" id="KW-0812">Transmembrane</keyword>
<protein>
    <recommendedName>
        <fullName evidence="14">Cytochrome P450</fullName>
    </recommendedName>
</protein>
<feature type="binding site" description="axial binding residue" evidence="9">
    <location>
        <position position="467"/>
    </location>
    <ligand>
        <name>heme</name>
        <dbReference type="ChEBI" id="CHEBI:30413"/>
    </ligand>
    <ligandPart>
        <name>Fe</name>
        <dbReference type="ChEBI" id="CHEBI:18248"/>
    </ligandPart>
</feature>
<dbReference type="PANTHER" id="PTHR47955">
    <property type="entry name" value="CYTOCHROME P450 FAMILY 71 PROTEIN"/>
    <property type="match status" value="1"/>
</dbReference>
<accession>A0A9P0YRY7</accession>
<evidence type="ECO:0000313" key="12">
    <source>
        <dbReference type="EMBL" id="CAH9073131.1"/>
    </source>
</evidence>
<dbReference type="Proteomes" id="UP001152484">
    <property type="component" value="Unassembled WGS sequence"/>
</dbReference>
<dbReference type="Pfam" id="PF00067">
    <property type="entry name" value="p450"/>
    <property type="match status" value="1"/>
</dbReference>
<dbReference type="AlphaFoldDB" id="A0A9P0YRY7"/>
<evidence type="ECO:0000256" key="11">
    <source>
        <dbReference type="SAM" id="Phobius"/>
    </source>
</evidence>
<keyword evidence="5 10" id="KW-0560">Oxidoreductase</keyword>
<dbReference type="GO" id="GO:0016705">
    <property type="term" value="F:oxidoreductase activity, acting on paired donors, with incorporation or reduction of molecular oxygen"/>
    <property type="evidence" value="ECO:0007669"/>
    <property type="project" value="InterPro"/>
</dbReference>
<evidence type="ECO:0000256" key="3">
    <source>
        <dbReference type="ARBA" id="ARBA00022617"/>
    </source>
</evidence>
<dbReference type="PRINTS" id="PR00463">
    <property type="entry name" value="EP450I"/>
</dbReference>
<keyword evidence="11" id="KW-1133">Transmembrane helix</keyword>
<comment type="similarity">
    <text evidence="2 10">Belongs to the cytochrome P450 family.</text>
</comment>
<dbReference type="FunFam" id="1.10.630.10:FF:000011">
    <property type="entry name" value="Cytochrome P450 83B1"/>
    <property type="match status" value="1"/>
</dbReference>
<evidence type="ECO:0000256" key="6">
    <source>
        <dbReference type="ARBA" id="ARBA00023004"/>
    </source>
</evidence>
<evidence type="ECO:0000256" key="5">
    <source>
        <dbReference type="ARBA" id="ARBA00023002"/>
    </source>
</evidence>
<evidence type="ECO:0000313" key="13">
    <source>
        <dbReference type="Proteomes" id="UP001152484"/>
    </source>
</evidence>
<dbReference type="OrthoDB" id="2789670at2759"/>
<dbReference type="PRINTS" id="PR00385">
    <property type="entry name" value="P450"/>
</dbReference>
<evidence type="ECO:0000256" key="10">
    <source>
        <dbReference type="RuleBase" id="RU000461"/>
    </source>
</evidence>
<dbReference type="InterPro" id="IPR001128">
    <property type="entry name" value="Cyt_P450"/>
</dbReference>
<dbReference type="GO" id="GO:0020037">
    <property type="term" value="F:heme binding"/>
    <property type="evidence" value="ECO:0007669"/>
    <property type="project" value="InterPro"/>
</dbReference>
<evidence type="ECO:0000256" key="4">
    <source>
        <dbReference type="ARBA" id="ARBA00022723"/>
    </source>
</evidence>
<evidence type="ECO:0000256" key="2">
    <source>
        <dbReference type="ARBA" id="ARBA00010617"/>
    </source>
</evidence>